<keyword evidence="2" id="KW-1185">Reference proteome</keyword>
<gene>
    <name evidence="1" type="ordered locus">AM1_1170</name>
</gene>
<dbReference type="RefSeq" id="WP_012161756.1">
    <property type="nucleotide sequence ID" value="NC_009925.1"/>
</dbReference>
<organism evidence="1 2">
    <name type="scientific">Acaryochloris marina (strain MBIC 11017)</name>
    <dbReference type="NCBI Taxonomy" id="329726"/>
    <lineage>
        <taxon>Bacteria</taxon>
        <taxon>Bacillati</taxon>
        <taxon>Cyanobacteriota</taxon>
        <taxon>Cyanophyceae</taxon>
        <taxon>Acaryochloridales</taxon>
        <taxon>Acaryochloridaceae</taxon>
        <taxon>Acaryochloris</taxon>
    </lineage>
</organism>
<sequence>MNDKTGGIDEISVLQKQLAISLKFHHGKTLERIPLEVAVQVMASVWESCHPDGLAENPHDAVTAVIPKDQIRQAIHKVESFKPIEN</sequence>
<dbReference type="STRING" id="329726.AM1_1170"/>
<dbReference type="Proteomes" id="UP000000268">
    <property type="component" value="Chromosome"/>
</dbReference>
<dbReference type="KEGG" id="amr:AM1_1170"/>
<dbReference type="AlphaFoldDB" id="B0C2Z1"/>
<protein>
    <submittedName>
        <fullName evidence="1">Uncharacterized protein</fullName>
    </submittedName>
</protein>
<proteinExistence type="predicted"/>
<name>B0C2Z1_ACAM1</name>
<accession>B0C2Z1</accession>
<reference evidence="1 2" key="1">
    <citation type="journal article" date="2008" name="Proc. Natl. Acad. Sci. U.S.A.">
        <title>Niche adaptation and genome expansion in the chlorophyll d-producing cyanobacterium Acaryochloris marina.</title>
        <authorList>
            <person name="Swingley W.D."/>
            <person name="Chen M."/>
            <person name="Cheung P.C."/>
            <person name="Conrad A.L."/>
            <person name="Dejesa L.C."/>
            <person name="Hao J."/>
            <person name="Honchak B.M."/>
            <person name="Karbach L.E."/>
            <person name="Kurdoglu A."/>
            <person name="Lahiri S."/>
            <person name="Mastrian S.D."/>
            <person name="Miyashita H."/>
            <person name="Page L."/>
            <person name="Ramakrishna P."/>
            <person name="Satoh S."/>
            <person name="Sattley W.M."/>
            <person name="Shimada Y."/>
            <person name="Taylor H.L."/>
            <person name="Tomo T."/>
            <person name="Tsuchiya T."/>
            <person name="Wang Z.T."/>
            <person name="Raymond J."/>
            <person name="Mimuro M."/>
            <person name="Blankenship R.E."/>
            <person name="Touchman J.W."/>
        </authorList>
    </citation>
    <scope>NUCLEOTIDE SEQUENCE [LARGE SCALE GENOMIC DNA]</scope>
    <source>
        <strain evidence="2">MBIC 11017</strain>
    </source>
</reference>
<dbReference type="EMBL" id="CP000828">
    <property type="protein sequence ID" value="ABW26207.1"/>
    <property type="molecule type" value="Genomic_DNA"/>
</dbReference>
<dbReference type="HOGENOM" id="CLU_165898_0_0_3"/>
<dbReference type="OrthoDB" id="586593at2"/>
<evidence type="ECO:0000313" key="2">
    <source>
        <dbReference type="Proteomes" id="UP000000268"/>
    </source>
</evidence>
<evidence type="ECO:0000313" key="1">
    <source>
        <dbReference type="EMBL" id="ABW26207.1"/>
    </source>
</evidence>